<dbReference type="RefSeq" id="WP_092722329.1">
    <property type="nucleotide sequence ID" value="NZ_FNGW01000001.1"/>
</dbReference>
<reference evidence="2 3" key="1">
    <citation type="submission" date="2016-10" db="EMBL/GenBank/DDBJ databases">
        <authorList>
            <person name="de Groot N.N."/>
        </authorList>
    </citation>
    <scope>NUCLEOTIDE SEQUENCE [LARGE SCALE GENOMIC DNA]</scope>
    <source>
        <strain evidence="2 3">DSM 797</strain>
    </source>
</reference>
<feature type="transmembrane region" description="Helical" evidence="1">
    <location>
        <begin position="248"/>
        <end position="268"/>
    </location>
</feature>
<keyword evidence="3" id="KW-1185">Reference proteome</keyword>
<dbReference type="EMBL" id="FNGW01000001">
    <property type="protein sequence ID" value="SDL29062.1"/>
    <property type="molecule type" value="Genomic_DNA"/>
</dbReference>
<accession>A0A1G9IVB9</accession>
<dbReference type="InterPro" id="IPR008875">
    <property type="entry name" value="TraX"/>
</dbReference>
<feature type="transmembrane region" description="Helical" evidence="1">
    <location>
        <begin position="216"/>
        <end position="236"/>
    </location>
</feature>
<organism evidence="2 3">
    <name type="scientific">Romboutsia lituseburensis DSM 797</name>
    <dbReference type="NCBI Taxonomy" id="1121325"/>
    <lineage>
        <taxon>Bacteria</taxon>
        <taxon>Bacillati</taxon>
        <taxon>Bacillota</taxon>
        <taxon>Clostridia</taxon>
        <taxon>Peptostreptococcales</taxon>
        <taxon>Peptostreptococcaceae</taxon>
        <taxon>Romboutsia</taxon>
    </lineage>
</organism>
<feature type="transmembrane region" description="Helical" evidence="1">
    <location>
        <begin position="193"/>
        <end position="210"/>
    </location>
</feature>
<sequence length="269" mass="30699">MENLNSIKKGLNGTQIKLIGAFLMVLDHIHQCFSITPYEIPMWFTYLGRLVAPIFLFLAAQGMFYTKNRKKHLFRLYIASNLMGIGSFFIQRQFPSDMALMNNIFFTIFVGCWFIYFIDELIANIKVKNIKKVILDIICLIVPFISTFIILSPGAVLLGPVMLTVLPNVMICEGGFLFVGLIIAFYYLRNSKVLCALSLCLVGVISFVSSGDAITVSNLLSNFQWMMIFSSLFILAYNGEKGKGYKNFFYIFYPAHIYILYIIGWYLAK</sequence>
<dbReference type="Proteomes" id="UP000199068">
    <property type="component" value="Unassembled WGS sequence"/>
</dbReference>
<gene>
    <name evidence="2" type="ORF">SAMN04515677_101398</name>
</gene>
<evidence type="ECO:0000313" key="2">
    <source>
        <dbReference type="EMBL" id="SDL29062.1"/>
    </source>
</evidence>
<feature type="transmembrane region" description="Helical" evidence="1">
    <location>
        <begin position="76"/>
        <end position="94"/>
    </location>
</feature>
<feature type="transmembrane region" description="Helical" evidence="1">
    <location>
        <begin position="134"/>
        <end position="159"/>
    </location>
</feature>
<feature type="transmembrane region" description="Helical" evidence="1">
    <location>
        <begin position="43"/>
        <end position="64"/>
    </location>
</feature>
<keyword evidence="1" id="KW-0472">Membrane</keyword>
<name>A0A1G9IVB9_9FIRM</name>
<evidence type="ECO:0000313" key="3">
    <source>
        <dbReference type="Proteomes" id="UP000199068"/>
    </source>
</evidence>
<feature type="transmembrane region" description="Helical" evidence="1">
    <location>
        <begin position="100"/>
        <end position="122"/>
    </location>
</feature>
<keyword evidence="1" id="KW-1133">Transmembrane helix</keyword>
<protein>
    <submittedName>
        <fullName evidence="2">TraX protein</fullName>
    </submittedName>
</protein>
<dbReference type="Pfam" id="PF05857">
    <property type="entry name" value="TraX"/>
    <property type="match status" value="1"/>
</dbReference>
<proteinExistence type="predicted"/>
<keyword evidence="1" id="KW-0812">Transmembrane</keyword>
<feature type="transmembrane region" description="Helical" evidence="1">
    <location>
        <begin position="165"/>
        <end position="188"/>
    </location>
</feature>
<evidence type="ECO:0000256" key="1">
    <source>
        <dbReference type="SAM" id="Phobius"/>
    </source>
</evidence>
<dbReference type="AlphaFoldDB" id="A0A1G9IVB9"/>